<protein>
    <submittedName>
        <fullName evidence="1">Uncharacterized protein</fullName>
    </submittedName>
</protein>
<proteinExistence type="predicted"/>
<dbReference type="EMBL" id="HACA01027400">
    <property type="protein sequence ID" value="CDW44761.1"/>
    <property type="molecule type" value="Transcribed_RNA"/>
</dbReference>
<evidence type="ECO:0000313" key="1">
    <source>
        <dbReference type="EMBL" id="CDW44761.1"/>
    </source>
</evidence>
<reference evidence="1" key="1">
    <citation type="submission" date="2014-05" db="EMBL/GenBank/DDBJ databases">
        <authorList>
            <person name="Chronopoulou M."/>
        </authorList>
    </citation>
    <scope>NUCLEOTIDE SEQUENCE</scope>
    <source>
        <tissue evidence="1">Whole organism</tissue>
    </source>
</reference>
<dbReference type="AlphaFoldDB" id="A0A0K2V468"/>
<accession>A0A0K2V468</accession>
<organism evidence="1">
    <name type="scientific">Lepeophtheirus salmonis</name>
    <name type="common">Salmon louse</name>
    <name type="synonym">Caligus salmonis</name>
    <dbReference type="NCBI Taxonomy" id="72036"/>
    <lineage>
        <taxon>Eukaryota</taxon>
        <taxon>Metazoa</taxon>
        <taxon>Ecdysozoa</taxon>
        <taxon>Arthropoda</taxon>
        <taxon>Crustacea</taxon>
        <taxon>Multicrustacea</taxon>
        <taxon>Hexanauplia</taxon>
        <taxon>Copepoda</taxon>
        <taxon>Siphonostomatoida</taxon>
        <taxon>Caligidae</taxon>
        <taxon>Lepeophtheirus</taxon>
    </lineage>
</organism>
<sequence>MHINYESRYHKPPTLSSTLAHIDNVVPFYNYPLLVNRCLQSINIRVADFATKSRGFRSEL</sequence>
<name>A0A0K2V468_LEPSM</name>